<feature type="transmembrane region" description="Helical" evidence="5">
    <location>
        <begin position="377"/>
        <end position="400"/>
    </location>
</feature>
<evidence type="ECO:0000313" key="6">
    <source>
        <dbReference type="EMBL" id="RSU02223.1"/>
    </source>
</evidence>
<dbReference type="RefSeq" id="WP_114289542.1">
    <property type="nucleotide sequence ID" value="NZ_JAFLWJ010000004.1"/>
</dbReference>
<dbReference type="OrthoDB" id="9815702at2"/>
<feature type="transmembrane region" description="Helical" evidence="5">
    <location>
        <begin position="435"/>
        <end position="458"/>
    </location>
</feature>
<feature type="transmembrane region" description="Helical" evidence="5">
    <location>
        <begin position="112"/>
        <end position="132"/>
    </location>
</feature>
<feature type="transmembrane region" description="Helical" evidence="5">
    <location>
        <begin position="12"/>
        <end position="35"/>
    </location>
</feature>
<evidence type="ECO:0000256" key="4">
    <source>
        <dbReference type="ARBA" id="ARBA00023136"/>
    </source>
</evidence>
<dbReference type="GeneID" id="63146290"/>
<keyword evidence="7" id="KW-1185">Reference proteome</keyword>
<keyword evidence="4 5" id="KW-0472">Membrane</keyword>
<feature type="transmembrane region" description="Helical" evidence="5">
    <location>
        <begin position="41"/>
        <end position="65"/>
    </location>
</feature>
<dbReference type="GO" id="GO:0016020">
    <property type="term" value="C:membrane"/>
    <property type="evidence" value="ECO:0007669"/>
    <property type="project" value="UniProtKB-SubCell"/>
</dbReference>
<dbReference type="InterPro" id="IPR052556">
    <property type="entry name" value="PolySynth_Transporter"/>
</dbReference>
<keyword evidence="2 5" id="KW-0812">Transmembrane</keyword>
<accession>A0A369AWG3</accession>
<feature type="transmembrane region" description="Helical" evidence="5">
    <location>
        <begin position="288"/>
        <end position="311"/>
    </location>
</feature>
<feature type="transmembrane region" description="Helical" evidence="5">
    <location>
        <begin position="208"/>
        <end position="241"/>
    </location>
</feature>
<dbReference type="AlphaFoldDB" id="A0A369AWG3"/>
<feature type="transmembrane region" description="Helical" evidence="5">
    <location>
        <begin position="86"/>
        <end position="106"/>
    </location>
</feature>
<dbReference type="PANTHER" id="PTHR43424:SF1">
    <property type="entry name" value="LOCUS PUTATIVE PROTEIN 1-RELATED"/>
    <property type="match status" value="1"/>
</dbReference>
<evidence type="ECO:0000256" key="1">
    <source>
        <dbReference type="ARBA" id="ARBA00004141"/>
    </source>
</evidence>
<name>A0A369AWG3_9ENTE</name>
<keyword evidence="3 5" id="KW-1133">Transmembrane helix</keyword>
<feature type="transmembrane region" description="Helical" evidence="5">
    <location>
        <begin position="323"/>
        <end position="341"/>
    </location>
</feature>
<gene>
    <name evidence="6" type="ORF">CBF32_06455</name>
</gene>
<evidence type="ECO:0000256" key="3">
    <source>
        <dbReference type="ARBA" id="ARBA00022989"/>
    </source>
</evidence>
<feature type="transmembrane region" description="Helical" evidence="5">
    <location>
        <begin position="353"/>
        <end position="371"/>
    </location>
</feature>
<evidence type="ECO:0000256" key="5">
    <source>
        <dbReference type="SAM" id="Phobius"/>
    </source>
</evidence>
<evidence type="ECO:0000256" key="2">
    <source>
        <dbReference type="ARBA" id="ARBA00022692"/>
    </source>
</evidence>
<feature type="transmembrane region" description="Helical" evidence="5">
    <location>
        <begin position="165"/>
        <end position="187"/>
    </location>
</feature>
<sequence length="472" mass="53426">MNKKIIENFLYQGLYQVTIIILPIITIPIVSHALGVEGVGIYNYITSIVSYFILFAGLGLATYGIREIATVKESKESRSKKFWELEFFNIIIVCIAVIIYTLFLLIVDNKVYYVLSGISLLATLFDISWFYYGIQDFKHISLINIGIKIISFLSILIFINQKDDLVIYFLIQSLSILISNISLWIFLKEKVIWIKPTLSGSLSHLKPALNFFIGKISITLYTTMNKTLLGIFVTTAAVGLYSNSLQLITMIVVLIGVLDTVLMPYMTSLFTNEEEDSLIKLMEKTIDLQLFFSIPLMFGIILTNSKIIPWFYGEEFTYLNKTIPILAPLIVIMPLGISLVRQFLMPKNNIKQFNISVIIAAFVSVVINLLLLPSIGIWGAIIATLISEFTVTAVRIKDVLKNSNFKFKLRNISAYFFSGLLMLGITYILTKEMTASITTTLIQVVIGIIIYMLSTYILKKNILFNLKKEGII</sequence>
<feature type="transmembrane region" description="Helical" evidence="5">
    <location>
        <begin position="139"/>
        <end position="159"/>
    </location>
</feature>
<organism evidence="6 7">
    <name type="scientific">Vagococcus fluvialis</name>
    <dbReference type="NCBI Taxonomy" id="2738"/>
    <lineage>
        <taxon>Bacteria</taxon>
        <taxon>Bacillati</taxon>
        <taxon>Bacillota</taxon>
        <taxon>Bacilli</taxon>
        <taxon>Lactobacillales</taxon>
        <taxon>Enterococcaceae</taxon>
        <taxon>Vagococcus</taxon>
    </lineage>
</organism>
<proteinExistence type="predicted"/>
<dbReference type="Proteomes" id="UP000288197">
    <property type="component" value="Unassembled WGS sequence"/>
</dbReference>
<comment type="caution">
    <text evidence="6">The sequence shown here is derived from an EMBL/GenBank/DDBJ whole genome shotgun (WGS) entry which is preliminary data.</text>
</comment>
<feature type="transmembrane region" description="Helical" evidence="5">
    <location>
        <begin position="412"/>
        <end position="429"/>
    </location>
</feature>
<protein>
    <submittedName>
        <fullName evidence="6">Uncharacterized protein</fullName>
    </submittedName>
</protein>
<comment type="subcellular location">
    <subcellularLocation>
        <location evidence="1">Membrane</location>
        <topology evidence="1">Multi-pass membrane protein</topology>
    </subcellularLocation>
</comment>
<dbReference type="Pfam" id="PF01943">
    <property type="entry name" value="Polysacc_synt"/>
    <property type="match status" value="1"/>
</dbReference>
<evidence type="ECO:0000313" key="7">
    <source>
        <dbReference type="Proteomes" id="UP000288197"/>
    </source>
</evidence>
<feature type="transmembrane region" description="Helical" evidence="5">
    <location>
        <begin position="247"/>
        <end position="267"/>
    </location>
</feature>
<dbReference type="EMBL" id="NGJX01000005">
    <property type="protein sequence ID" value="RSU02223.1"/>
    <property type="molecule type" value="Genomic_DNA"/>
</dbReference>
<dbReference type="PANTHER" id="PTHR43424">
    <property type="entry name" value="LOCUS PUTATIVE PROTEIN 1-RELATED"/>
    <property type="match status" value="1"/>
</dbReference>
<reference evidence="6 7" key="1">
    <citation type="submission" date="2017-05" db="EMBL/GenBank/DDBJ databases">
        <title>Vagococcus spp. assemblies.</title>
        <authorList>
            <person name="Gulvik C.A."/>
        </authorList>
    </citation>
    <scope>NUCLEOTIDE SEQUENCE [LARGE SCALE GENOMIC DNA]</scope>
    <source>
        <strain evidence="6 7">NCFB 2497</strain>
    </source>
</reference>
<dbReference type="InterPro" id="IPR002797">
    <property type="entry name" value="Polysacc_synth"/>
</dbReference>